<gene>
    <name evidence="5" type="primary">LOC111130316</name>
</gene>
<dbReference type="InterPro" id="IPR036465">
    <property type="entry name" value="vWFA_dom_sf"/>
</dbReference>
<dbReference type="Gene3D" id="3.30.720.50">
    <property type="match status" value="1"/>
</dbReference>
<dbReference type="PANTHER" id="PTHR24202">
    <property type="entry name" value="E3 UBIQUITIN-PROTEIN LIGASE MIB2"/>
    <property type="match status" value="1"/>
</dbReference>
<dbReference type="InterPro" id="IPR037197">
    <property type="entry name" value="WWE_dom_sf"/>
</dbReference>
<sequence>MEDVTSNVEVMWLEQAKYEARKHISLRYQKGRGTCVLFILDTSESMQGEGIAGLKRGLTDMLDEFSRHPELDENVAVIVFGRETKFLHYYSTDYPAIKQSIEHLECSGPSPLTAAFLLSLGGLFDGSAHTRRVGGFHLAPRVVLFTDGRLTDFRNDNAKEEDTEHFLNESMLRPLFTIVHQIGKHRPIYCFPVGENPNYGLLHAISMRSSGGRMLEIHKAKWFGRYTLHYIGADIVSRVTNEFRVEKNVFRKVFENALPGKSFDEEDLDTMNEIFNNKASILAMQEKREEDPDEEYFVEKFTTLPKLGTRVRRGPDWSYDNQDCDGPGTIVGHGDADGTVYVQWDTGIRAIYPYGRDGLYSVVVCNEPRFSLDGLADVGCLVKRGPDWKWGDQDGGIGSIGTVYRTMDNSTVYVRWPCGQKSNYRFGYDGKFDINICDPFSPEVIQAVKEQDETKYTNFDRLKSNDLKENNNMAETSEDFDNGKESKTLNLTRRKRETDLVNLLLKDRPRFLEFDSRNRVNTLSVLQENDIETDGAYKDNVTQNDGHDLHCERQHICCSEVKTSCSSIRKSTFDIKNKHSCPKACLWTSCSEEMTSESCDEYQNDFFVKEINNTGRNNFNLPDGNVMPFSQEEISNSKHENIMRNSDERTTNTFSEIDYSNINTNADNRVWQWLDSTGAWIDYPEHLNSTINQRLHQRPNASVVLTYNKKSFRIVPHKLLQINTESKEKHKIRWKDN</sequence>
<dbReference type="Proteomes" id="UP000694844">
    <property type="component" value="Chromosome 4"/>
</dbReference>
<dbReference type="GeneID" id="111130316"/>
<keyword evidence="4" id="KW-1185">Reference proteome</keyword>
<feature type="domain" description="VWFA" evidence="1">
    <location>
        <begin position="35"/>
        <end position="239"/>
    </location>
</feature>
<dbReference type="GO" id="GO:0004842">
    <property type="term" value="F:ubiquitin-protein transferase activity"/>
    <property type="evidence" value="ECO:0007669"/>
    <property type="project" value="InterPro"/>
</dbReference>
<protein>
    <submittedName>
        <fullName evidence="5">Uncharacterized protein LOC111130316 isoform X1</fullName>
    </submittedName>
</protein>
<proteinExistence type="predicted"/>
<dbReference type="SUPFAM" id="SSF117839">
    <property type="entry name" value="WWE domain"/>
    <property type="match status" value="1"/>
</dbReference>
<feature type="domain" description="MIB/HERC2" evidence="3">
    <location>
        <begin position="298"/>
        <end position="368"/>
    </location>
</feature>
<dbReference type="InterPro" id="IPR004170">
    <property type="entry name" value="WWE_dom"/>
</dbReference>
<evidence type="ECO:0000313" key="5">
    <source>
        <dbReference type="RefSeq" id="XP_022332926.1"/>
    </source>
</evidence>
<dbReference type="CDD" id="cd00198">
    <property type="entry name" value="vWFA"/>
    <property type="match status" value="1"/>
</dbReference>
<dbReference type="RefSeq" id="XP_022332926.1">
    <property type="nucleotide sequence ID" value="XM_022477218.1"/>
</dbReference>
<dbReference type="Pfam" id="PF13519">
    <property type="entry name" value="VWA_2"/>
    <property type="match status" value="1"/>
</dbReference>
<dbReference type="KEGG" id="cvn:111130316"/>
<dbReference type="InterPro" id="IPR037252">
    <property type="entry name" value="Mib_Herc2_sf"/>
</dbReference>
<dbReference type="InterPro" id="IPR002035">
    <property type="entry name" value="VWF_A"/>
</dbReference>
<dbReference type="InterPro" id="IPR010606">
    <property type="entry name" value="Mib_Herc2"/>
</dbReference>
<dbReference type="OrthoDB" id="239701at2759"/>
<dbReference type="GO" id="GO:0016567">
    <property type="term" value="P:protein ubiquitination"/>
    <property type="evidence" value="ECO:0007669"/>
    <property type="project" value="InterPro"/>
</dbReference>
<evidence type="ECO:0000259" key="3">
    <source>
        <dbReference type="PROSITE" id="PS51416"/>
    </source>
</evidence>
<dbReference type="PROSITE" id="PS51416">
    <property type="entry name" value="MIB_HERC2"/>
    <property type="match status" value="2"/>
</dbReference>
<feature type="domain" description="MIB/HERC2" evidence="3">
    <location>
        <begin position="367"/>
        <end position="440"/>
    </location>
</feature>
<dbReference type="Gene3D" id="2.30.30.40">
    <property type="entry name" value="SH3 Domains"/>
    <property type="match status" value="2"/>
</dbReference>
<dbReference type="GO" id="GO:0005737">
    <property type="term" value="C:cytoplasm"/>
    <property type="evidence" value="ECO:0007669"/>
    <property type="project" value="TreeGrafter"/>
</dbReference>
<dbReference type="SUPFAM" id="SSF53300">
    <property type="entry name" value="vWA-like"/>
    <property type="match status" value="1"/>
</dbReference>
<dbReference type="AlphaFoldDB" id="A0A8B8E117"/>
<dbReference type="PROSITE" id="PS50918">
    <property type="entry name" value="WWE"/>
    <property type="match status" value="1"/>
</dbReference>
<dbReference type="SUPFAM" id="SSF159034">
    <property type="entry name" value="Mib/herc2 domain-like"/>
    <property type="match status" value="2"/>
</dbReference>
<dbReference type="SMART" id="SM00327">
    <property type="entry name" value="VWA"/>
    <property type="match status" value="1"/>
</dbReference>
<dbReference type="Pfam" id="PF02825">
    <property type="entry name" value="WWE"/>
    <property type="match status" value="1"/>
</dbReference>
<name>A0A8B8E117_CRAVI</name>
<dbReference type="GO" id="GO:0046872">
    <property type="term" value="F:metal ion binding"/>
    <property type="evidence" value="ECO:0007669"/>
    <property type="project" value="InterPro"/>
</dbReference>
<dbReference type="PANTHER" id="PTHR24202:SF4">
    <property type="entry name" value="E3 UBIQUITIN-PROTEIN LIGASE MIB2-RELATED"/>
    <property type="match status" value="1"/>
</dbReference>
<dbReference type="Gene3D" id="3.40.50.410">
    <property type="entry name" value="von Willebrand factor, type A domain"/>
    <property type="match status" value="1"/>
</dbReference>
<evidence type="ECO:0000259" key="1">
    <source>
        <dbReference type="PROSITE" id="PS50234"/>
    </source>
</evidence>
<evidence type="ECO:0000313" key="4">
    <source>
        <dbReference type="Proteomes" id="UP000694844"/>
    </source>
</evidence>
<accession>A0A8B8E117</accession>
<evidence type="ECO:0000259" key="2">
    <source>
        <dbReference type="PROSITE" id="PS50918"/>
    </source>
</evidence>
<reference evidence="5" key="1">
    <citation type="submission" date="2025-08" db="UniProtKB">
        <authorList>
            <consortium name="RefSeq"/>
        </authorList>
    </citation>
    <scope>IDENTIFICATION</scope>
    <source>
        <tissue evidence="5">Whole sample</tissue>
    </source>
</reference>
<dbReference type="Pfam" id="PF06701">
    <property type="entry name" value="MIB_HERC2"/>
    <property type="match status" value="2"/>
</dbReference>
<dbReference type="PROSITE" id="PS50234">
    <property type="entry name" value="VWFA"/>
    <property type="match status" value="1"/>
</dbReference>
<organism evidence="4 5">
    <name type="scientific">Crassostrea virginica</name>
    <name type="common">Eastern oyster</name>
    <dbReference type="NCBI Taxonomy" id="6565"/>
    <lineage>
        <taxon>Eukaryota</taxon>
        <taxon>Metazoa</taxon>
        <taxon>Spiralia</taxon>
        <taxon>Lophotrochozoa</taxon>
        <taxon>Mollusca</taxon>
        <taxon>Bivalvia</taxon>
        <taxon>Autobranchia</taxon>
        <taxon>Pteriomorphia</taxon>
        <taxon>Ostreida</taxon>
        <taxon>Ostreoidea</taxon>
        <taxon>Ostreidae</taxon>
        <taxon>Crassostrea</taxon>
    </lineage>
</organism>
<feature type="domain" description="WWE" evidence="2">
    <location>
        <begin position="657"/>
        <end position="734"/>
    </location>
</feature>